<organism evidence="3 4">
    <name type="scientific">Crateriforma conspicua</name>
    <dbReference type="NCBI Taxonomy" id="2527996"/>
    <lineage>
        <taxon>Bacteria</taxon>
        <taxon>Pseudomonadati</taxon>
        <taxon>Planctomycetota</taxon>
        <taxon>Planctomycetia</taxon>
        <taxon>Planctomycetales</taxon>
        <taxon>Planctomycetaceae</taxon>
        <taxon>Crateriforma</taxon>
    </lineage>
</organism>
<dbReference type="Proteomes" id="UP000317238">
    <property type="component" value="Unassembled WGS sequence"/>
</dbReference>
<dbReference type="Pfam" id="PF08695">
    <property type="entry name" value="Coa1"/>
    <property type="match status" value="1"/>
</dbReference>
<reference evidence="3 4" key="1">
    <citation type="submission" date="2019-02" db="EMBL/GenBank/DDBJ databases">
        <title>Deep-cultivation of Planctomycetes and their phenomic and genomic characterization uncovers novel biology.</title>
        <authorList>
            <person name="Wiegand S."/>
            <person name="Jogler M."/>
            <person name="Boedeker C."/>
            <person name="Pinto D."/>
            <person name="Vollmers J."/>
            <person name="Rivas-Marin E."/>
            <person name="Kohn T."/>
            <person name="Peeters S.H."/>
            <person name="Heuer A."/>
            <person name="Rast P."/>
            <person name="Oberbeckmann S."/>
            <person name="Bunk B."/>
            <person name="Jeske O."/>
            <person name="Meyerdierks A."/>
            <person name="Storesund J.E."/>
            <person name="Kallscheuer N."/>
            <person name="Luecker S."/>
            <person name="Lage O.M."/>
            <person name="Pohl T."/>
            <person name="Merkel B.J."/>
            <person name="Hornburger P."/>
            <person name="Mueller R.-W."/>
            <person name="Bruemmer F."/>
            <person name="Labrenz M."/>
            <person name="Spormann A.M."/>
            <person name="Op Den Camp H."/>
            <person name="Overmann J."/>
            <person name="Amann R."/>
            <person name="Jetten M.S.M."/>
            <person name="Mascher T."/>
            <person name="Medema M.H."/>
            <person name="Devos D.P."/>
            <person name="Kaster A.-K."/>
            <person name="Ovreas L."/>
            <person name="Rohde M."/>
            <person name="Galperin M.Y."/>
            <person name="Jogler C."/>
        </authorList>
    </citation>
    <scope>NUCLEOTIDE SEQUENCE [LARGE SCALE GENOMIC DNA]</scope>
    <source>
        <strain evidence="3 4">Pan14r</strain>
    </source>
</reference>
<gene>
    <name evidence="3" type="ORF">Pan14r_33580</name>
</gene>
<dbReference type="AlphaFoldDB" id="A0A5C5Y7X1"/>
<dbReference type="RefSeq" id="WP_196784390.1">
    <property type="nucleotide sequence ID" value="NZ_CP036319.1"/>
</dbReference>
<evidence type="ECO:0000256" key="2">
    <source>
        <dbReference type="SAM" id="Phobius"/>
    </source>
</evidence>
<proteinExistence type="predicted"/>
<keyword evidence="2" id="KW-1133">Transmembrane helix</keyword>
<feature type="region of interest" description="Disordered" evidence="1">
    <location>
        <begin position="1"/>
        <end position="21"/>
    </location>
</feature>
<dbReference type="EMBL" id="SJPL01000001">
    <property type="protein sequence ID" value="TWT71048.1"/>
    <property type="molecule type" value="Genomic_DNA"/>
</dbReference>
<keyword evidence="2" id="KW-0812">Transmembrane</keyword>
<keyword evidence="2" id="KW-0472">Membrane</keyword>
<evidence type="ECO:0000256" key="1">
    <source>
        <dbReference type="SAM" id="MobiDB-lite"/>
    </source>
</evidence>
<accession>A0A5C5Y7X1</accession>
<name>A0A5C5Y7X1_9PLAN</name>
<dbReference type="InterPro" id="IPR014807">
    <property type="entry name" value="Coa1"/>
</dbReference>
<feature type="transmembrane region" description="Helical" evidence="2">
    <location>
        <begin position="28"/>
        <end position="58"/>
    </location>
</feature>
<sequence length="166" mass="17208">MSDTLHSPQHAPMTSGAADKPKSRTGCLLMGLGGGCLGVILLCGGVMGFGVFSLFTLIKSSDPYQQSLARAQANETLIAELGQPIEAGWMLQGNINLNDDDGDADLTYPISGPNGSATVKVKGSKQDGVWTYEIMRATVDGSGTQVDLGDAATGSQEESVVEEVSL</sequence>
<evidence type="ECO:0000313" key="3">
    <source>
        <dbReference type="EMBL" id="TWT71048.1"/>
    </source>
</evidence>
<protein>
    <submittedName>
        <fullName evidence="3">Cytochrome oxidase complex assembly protein 1</fullName>
    </submittedName>
</protein>
<comment type="caution">
    <text evidence="3">The sequence shown here is derived from an EMBL/GenBank/DDBJ whole genome shotgun (WGS) entry which is preliminary data.</text>
</comment>
<keyword evidence="4" id="KW-1185">Reference proteome</keyword>
<evidence type="ECO:0000313" key="4">
    <source>
        <dbReference type="Proteomes" id="UP000317238"/>
    </source>
</evidence>